<keyword evidence="1" id="KW-0805">Transcription regulation</keyword>
<dbReference type="PANTHER" id="PTHR31744">
    <property type="entry name" value="PROTEIN CUP-SHAPED COTYLEDON 2-RELATED"/>
    <property type="match status" value="1"/>
</dbReference>
<feature type="domain" description="NAC" evidence="5">
    <location>
        <begin position="14"/>
        <end position="165"/>
    </location>
</feature>
<dbReference type="AlphaFoldDB" id="A0A438BSX0"/>
<dbReference type="Proteomes" id="UP000288805">
    <property type="component" value="Unassembled WGS sequence"/>
</dbReference>
<evidence type="ECO:0000259" key="5">
    <source>
        <dbReference type="PROSITE" id="PS51005"/>
    </source>
</evidence>
<comment type="caution">
    <text evidence="6">The sequence shown here is derived from an EMBL/GenBank/DDBJ whole genome shotgun (WGS) entry which is preliminary data.</text>
</comment>
<dbReference type="Pfam" id="PF02365">
    <property type="entry name" value="NAM"/>
    <property type="match status" value="1"/>
</dbReference>
<evidence type="ECO:0000256" key="4">
    <source>
        <dbReference type="ARBA" id="ARBA00023242"/>
    </source>
</evidence>
<protein>
    <submittedName>
        <fullName evidence="6">Protein CUP-shaped cotyledon 2</fullName>
    </submittedName>
</protein>
<dbReference type="Gene3D" id="2.170.150.80">
    <property type="entry name" value="NAC domain"/>
    <property type="match status" value="1"/>
</dbReference>
<dbReference type="PROSITE" id="PS51005">
    <property type="entry name" value="NAC"/>
    <property type="match status" value="1"/>
</dbReference>
<dbReference type="PANTHER" id="PTHR31744:SF114">
    <property type="entry name" value="PROTEIN CUP-SHAPED COTYLEDON 2"/>
    <property type="match status" value="1"/>
</dbReference>
<dbReference type="InterPro" id="IPR003441">
    <property type="entry name" value="NAC-dom"/>
</dbReference>
<gene>
    <name evidence="6" type="primary">NAC098_3</name>
    <name evidence="6" type="ORF">CK203_089290</name>
</gene>
<reference evidence="6 7" key="1">
    <citation type="journal article" date="2018" name="PLoS Genet.">
        <title>Population sequencing reveals clonal diversity and ancestral inbreeding in the grapevine cultivar Chardonnay.</title>
        <authorList>
            <person name="Roach M.J."/>
            <person name="Johnson D.L."/>
            <person name="Bohlmann J."/>
            <person name="van Vuuren H.J."/>
            <person name="Jones S.J."/>
            <person name="Pretorius I.S."/>
            <person name="Schmidt S.A."/>
            <person name="Borneman A.R."/>
        </authorList>
    </citation>
    <scope>NUCLEOTIDE SEQUENCE [LARGE SCALE GENOMIC DNA]</scope>
    <source>
        <strain evidence="7">cv. Chardonnay</strain>
        <tissue evidence="6">Leaf</tissue>
    </source>
</reference>
<evidence type="ECO:0000256" key="3">
    <source>
        <dbReference type="ARBA" id="ARBA00023163"/>
    </source>
</evidence>
<keyword evidence="2" id="KW-0238">DNA-binding</keyword>
<evidence type="ECO:0000256" key="2">
    <source>
        <dbReference type="ARBA" id="ARBA00023125"/>
    </source>
</evidence>
<evidence type="ECO:0000313" key="7">
    <source>
        <dbReference type="Proteomes" id="UP000288805"/>
    </source>
</evidence>
<keyword evidence="3" id="KW-0804">Transcription</keyword>
<dbReference type="EMBL" id="QGNW01002630">
    <property type="protein sequence ID" value="RVW14062.1"/>
    <property type="molecule type" value="Genomic_DNA"/>
</dbReference>
<dbReference type="GO" id="GO:0006355">
    <property type="term" value="P:regulation of DNA-templated transcription"/>
    <property type="evidence" value="ECO:0007669"/>
    <property type="project" value="InterPro"/>
</dbReference>
<organism evidence="6 7">
    <name type="scientific">Vitis vinifera</name>
    <name type="common">Grape</name>
    <dbReference type="NCBI Taxonomy" id="29760"/>
    <lineage>
        <taxon>Eukaryota</taxon>
        <taxon>Viridiplantae</taxon>
        <taxon>Streptophyta</taxon>
        <taxon>Embryophyta</taxon>
        <taxon>Tracheophyta</taxon>
        <taxon>Spermatophyta</taxon>
        <taxon>Magnoliopsida</taxon>
        <taxon>eudicotyledons</taxon>
        <taxon>Gunneridae</taxon>
        <taxon>Pentapetalae</taxon>
        <taxon>rosids</taxon>
        <taxon>Vitales</taxon>
        <taxon>Vitaceae</taxon>
        <taxon>Viteae</taxon>
        <taxon>Vitis</taxon>
    </lineage>
</organism>
<keyword evidence="4" id="KW-0539">Nucleus</keyword>
<name>A0A438BSX0_VITVI</name>
<proteinExistence type="predicted"/>
<dbReference type="InterPro" id="IPR036093">
    <property type="entry name" value="NAC_dom_sf"/>
</dbReference>
<dbReference type="GO" id="GO:0003677">
    <property type="term" value="F:DNA binding"/>
    <property type="evidence" value="ECO:0007669"/>
    <property type="project" value="UniProtKB-KW"/>
</dbReference>
<accession>A0A438BSX0</accession>
<dbReference type="SUPFAM" id="SSF101941">
    <property type="entry name" value="NAC domain"/>
    <property type="match status" value="1"/>
</dbReference>
<evidence type="ECO:0000313" key="6">
    <source>
        <dbReference type="EMBL" id="RVW14062.1"/>
    </source>
</evidence>
<sequence length="362" mass="39813">MDAYHHFDNSDAHLPPGFRFHPTDEELITYYLIKKVLDSNFTGRAIAEVDLNKCEPWELPGCKDGREGVVLLQPPRSEVSNRPPNQPGHRSWLLEGHWERQRDLQLEDLFTCGMKKTLVFYRGRAPKGEKSNWVMHEYRLEGKFAYHYLSRSSKDEWVISRVFQKSGSSGGGGATGGKKARLSSTVNLYPEVSSPSSASLPPLLDVSPYAGTSAAAAVNDRESCSYDGGENSNNSNARDQHVPWFSTIAAAAAAAAANSFNAHHQPPPFDLAPPSIIGSIDPSRFPRNGAVPAFPNLRSLQENLHLPFFFSQVAPPIPSSGDPSTEMGITNSAGNWPAPENQKMDNGRLPMGATELDCMWSY</sequence>
<evidence type="ECO:0000256" key="1">
    <source>
        <dbReference type="ARBA" id="ARBA00023015"/>
    </source>
</evidence>